<dbReference type="InterPro" id="IPR036028">
    <property type="entry name" value="SH3-like_dom_sf"/>
</dbReference>
<reference evidence="3 4" key="1">
    <citation type="journal article" date="2015" name="Genome Biol. Evol.">
        <title>Phylogenomic analyses indicate that early fungi evolved digesting cell walls of algal ancestors of land plants.</title>
        <authorList>
            <person name="Chang Y."/>
            <person name="Wang S."/>
            <person name="Sekimoto S."/>
            <person name="Aerts A.L."/>
            <person name="Choi C."/>
            <person name="Clum A."/>
            <person name="LaButti K.M."/>
            <person name="Lindquist E.A."/>
            <person name="Yee Ngan C."/>
            <person name="Ohm R.A."/>
            <person name="Salamov A.A."/>
            <person name="Grigoriev I.V."/>
            <person name="Spatafora J.W."/>
            <person name="Berbee M.L."/>
        </authorList>
    </citation>
    <scope>NUCLEOTIDE SEQUENCE [LARGE SCALE GENOMIC DNA]</scope>
    <source>
        <strain evidence="3 4">JEL478</strain>
    </source>
</reference>
<dbReference type="SUPFAM" id="SSF50044">
    <property type="entry name" value="SH3-domain"/>
    <property type="match status" value="1"/>
</dbReference>
<dbReference type="AlphaFoldDB" id="A0A139B0N2"/>
<keyword evidence="2" id="KW-0472">Membrane</keyword>
<protein>
    <recommendedName>
        <fullName evidence="5">SH3 domain-containing protein</fullName>
    </recommendedName>
</protein>
<keyword evidence="2" id="KW-0812">Transmembrane</keyword>
<feature type="transmembrane region" description="Helical" evidence="2">
    <location>
        <begin position="555"/>
        <end position="578"/>
    </location>
</feature>
<evidence type="ECO:0000313" key="4">
    <source>
        <dbReference type="Proteomes" id="UP000070544"/>
    </source>
</evidence>
<dbReference type="OrthoDB" id="5340910at2759"/>
<feature type="region of interest" description="Disordered" evidence="1">
    <location>
        <begin position="829"/>
        <end position="854"/>
    </location>
</feature>
<organism evidence="3 4">
    <name type="scientific">Gonapodya prolifera (strain JEL478)</name>
    <name type="common">Monoblepharis prolifera</name>
    <dbReference type="NCBI Taxonomy" id="1344416"/>
    <lineage>
        <taxon>Eukaryota</taxon>
        <taxon>Fungi</taxon>
        <taxon>Fungi incertae sedis</taxon>
        <taxon>Chytridiomycota</taxon>
        <taxon>Chytridiomycota incertae sedis</taxon>
        <taxon>Monoblepharidomycetes</taxon>
        <taxon>Monoblepharidales</taxon>
        <taxon>Gonapodyaceae</taxon>
        <taxon>Gonapodya</taxon>
    </lineage>
</organism>
<name>A0A139B0N2_GONPJ</name>
<sequence length="968" mass="103304">MSPSRGRSEALHVASRCAQDAPYASAHGQYRTRNTNGRLRAWVASRARRWLSPLGTLVFLGALLASLQSTNAFLGAPAIPFGARLAVTYNETMIAIGQYGNSFNATTPIRLTPRLSVLANTMSTWAWSDKTPLNTPTLAPDVVATVGGIAYASRFVTDTVTNANTSRQLAYVAFSLYSISRGDHSGTQVAILDMTATTREDPWTWLGYIGPPPDPRFLAGGNNSSRVTYSGGSPSCFDMSISLAPPYPVETAGQLFIAGGYNCTGPGNGPSNTSKEIWVTETADLMGGMREGWNIWSKINFLVPAGGYTHVVTASTSMLFLNFGEPSVTNPTEQNASRLLLTYDFLTGQEYDLTKSCGMPWPEGTNKGGVAVTTDGSKVYVFGGYGYFSLPGSGKYVVSDGLYIMDTASPVVASVSANLGGGRSTRQDGYTPAGPAVTSYTTSSSPSTWRWSLQQGVSFDSDGISSPGGGPGAYWNSEICAEKNHSVLMIWGGVILPPTWNTRETVPDILEVPSPWPYPENAVTPIFSFIETKSWQWVAEGPYYIIPGTQLSPGAIAGIVVGATAFAVFIVGFGIYAGRKAAEEERNKRRKYRRWWEDPRVWGDSGYFGPDGPMERAMRESMGMANITSTASDSPLLDKRETAALKKSISTVIPGLTEVEHEKGRAVQQEVAKQEKEKEAAEKGEKKGIFGGIFSNVNGNLATALAGVAASNGITGANTPPMVSSPPVDPASLLPPKAAPVLKSSGSYVSKPLTNGTANGVFVGSAMFANGQNAGYNLDGLRGVECRVVLPKTGMLMDEQYDLSHELPPLAADRSSSLLTLVGEWLHPNSKSSHSSMAPDSSGERRLSTSGLSVGSRNSIDIRFIRERDSVGTAVNGSVNGVVVGKEDSKKSHNLKGVPHRLSLENTKGTKLRHTFPESAGGMVFDELTLNVGDRVLIREAFADGWAVGVHLTSDQVGAFPLNHVIRI</sequence>
<proteinExistence type="predicted"/>
<dbReference type="Proteomes" id="UP000070544">
    <property type="component" value="Unassembled WGS sequence"/>
</dbReference>
<feature type="compositionally biased region" description="Polar residues" evidence="1">
    <location>
        <begin position="829"/>
        <end position="839"/>
    </location>
</feature>
<evidence type="ECO:0000313" key="3">
    <source>
        <dbReference type="EMBL" id="KXS22556.1"/>
    </source>
</evidence>
<dbReference type="Gene3D" id="2.30.30.40">
    <property type="entry name" value="SH3 Domains"/>
    <property type="match status" value="1"/>
</dbReference>
<evidence type="ECO:0000256" key="2">
    <source>
        <dbReference type="SAM" id="Phobius"/>
    </source>
</evidence>
<accession>A0A139B0N2</accession>
<evidence type="ECO:0008006" key="5">
    <source>
        <dbReference type="Google" id="ProtNLM"/>
    </source>
</evidence>
<gene>
    <name evidence="3" type="ORF">M427DRAFT_50854</name>
</gene>
<evidence type="ECO:0000256" key="1">
    <source>
        <dbReference type="SAM" id="MobiDB-lite"/>
    </source>
</evidence>
<keyword evidence="4" id="KW-1185">Reference proteome</keyword>
<dbReference type="EMBL" id="KQ965731">
    <property type="protein sequence ID" value="KXS22556.1"/>
    <property type="molecule type" value="Genomic_DNA"/>
</dbReference>
<feature type="transmembrane region" description="Helical" evidence="2">
    <location>
        <begin position="50"/>
        <end position="67"/>
    </location>
</feature>
<keyword evidence="2" id="KW-1133">Transmembrane helix</keyword>